<organism evidence="2 3">
    <name type="scientific">Staphylotrichum longicolle</name>
    <dbReference type="NCBI Taxonomy" id="669026"/>
    <lineage>
        <taxon>Eukaryota</taxon>
        <taxon>Fungi</taxon>
        <taxon>Dikarya</taxon>
        <taxon>Ascomycota</taxon>
        <taxon>Pezizomycotina</taxon>
        <taxon>Sordariomycetes</taxon>
        <taxon>Sordariomycetidae</taxon>
        <taxon>Sordariales</taxon>
        <taxon>Chaetomiaceae</taxon>
        <taxon>Staphylotrichum</taxon>
    </lineage>
</organism>
<name>A0AAD4ENF8_9PEZI</name>
<proteinExistence type="predicted"/>
<accession>A0AAD4ENF8</accession>
<dbReference type="AlphaFoldDB" id="A0AAD4ENF8"/>
<evidence type="ECO:0000256" key="1">
    <source>
        <dbReference type="SAM" id="SignalP"/>
    </source>
</evidence>
<gene>
    <name evidence="2" type="ORF">NEMBOFW57_010640</name>
</gene>
<feature type="chain" id="PRO_5041976499" description="Cell wall protein PhiA" evidence="1">
    <location>
        <begin position="18"/>
        <end position="192"/>
    </location>
</feature>
<feature type="signal peptide" evidence="1">
    <location>
        <begin position="1"/>
        <end position="17"/>
    </location>
</feature>
<dbReference type="Proteomes" id="UP001197093">
    <property type="component" value="Unassembled WGS sequence"/>
</dbReference>
<comment type="caution">
    <text evidence="2">The sequence shown here is derived from an EMBL/GenBank/DDBJ whole genome shotgun (WGS) entry which is preliminary data.</text>
</comment>
<evidence type="ECO:0000313" key="2">
    <source>
        <dbReference type="EMBL" id="KAG7284275.1"/>
    </source>
</evidence>
<dbReference type="EMBL" id="JAHCVI010000006">
    <property type="protein sequence ID" value="KAG7284275.1"/>
    <property type="molecule type" value="Genomic_DNA"/>
</dbReference>
<keyword evidence="3" id="KW-1185">Reference proteome</keyword>
<evidence type="ECO:0000313" key="3">
    <source>
        <dbReference type="Proteomes" id="UP001197093"/>
    </source>
</evidence>
<evidence type="ECO:0008006" key="4">
    <source>
        <dbReference type="Google" id="ProtNLM"/>
    </source>
</evidence>
<protein>
    <recommendedName>
        <fullName evidence="4">Cell wall protein PhiA</fullName>
    </recommendedName>
</protein>
<reference evidence="2" key="1">
    <citation type="submission" date="2023-02" db="EMBL/GenBank/DDBJ databases">
        <authorList>
            <person name="Palmer J.M."/>
        </authorList>
    </citation>
    <scope>NUCLEOTIDE SEQUENCE</scope>
    <source>
        <strain evidence="2">FW57</strain>
    </source>
</reference>
<sequence>MQLTTILLSLFAAAASAAPASGSCPAPARKFGIMALRSASPIHFGQVSASQSKLVLHLPESKLDAQCADGKAREDAIFYIRDGELFLFGNDKVQQFFVDRSGMGQGVLQYFNKGETSLGSRFELKGWAVDENDNLTFNGAGLLACPSTADSSWYIWVSVGNDKPAGQEGCLGFNARTLTNANPVKCTYSTYA</sequence>
<keyword evidence="1" id="KW-0732">Signal</keyword>